<dbReference type="OrthoDB" id="3398487at2"/>
<sequence length="419" mass="45062">MDVLYNNEPAQESNVRSYSRVFPAVFSRAQGAVLCDEAGNEWLDFLSGAGALNYGHNHPTLKAALLRYIEQDGVVSSLDLHTSAKHDFLAALGDIVLKPRGLDYRCQFCGPTGTNTVEAAIKLARKATGRKGVISFSNSFHGMSTGAMSASASFRRRKEQYLNPDWVTFLPFDGFTGMDDELSFVRAMLTSQGSGINAPAAFIVELVQGEGGVNIASTRWVQEIRRLAKELGAVFIVDEIQSGCGRTGRFFSFEHHDIVPDLVCVSKSISGLGLPMGLLLINPELDVWAPGEHNGTFRGFNYAFVTAAEALRHFWADPSFVDTLAARGKQLDGLLKTLKQAFPQSIASVSHMGMIAGVRLAGSAVASTVQQHCFDNGLIVETCGPDGATLKLMPPINIGEPELEQGLSILHAGITASAP</sequence>
<dbReference type="NCBIfam" id="NF006733">
    <property type="entry name" value="PRK09264.1"/>
    <property type="match status" value="1"/>
</dbReference>
<dbReference type="Gene3D" id="3.40.640.10">
    <property type="entry name" value="Type I PLP-dependent aspartate aminotransferase-like (Major domain)"/>
    <property type="match status" value="1"/>
</dbReference>
<dbReference type="GO" id="GO:0047307">
    <property type="term" value="F:diaminobutyrate-pyruvate transaminase activity"/>
    <property type="evidence" value="ECO:0007669"/>
    <property type="project" value="InterPro"/>
</dbReference>
<accession>A0A494XU98</accession>
<evidence type="ECO:0000256" key="7">
    <source>
        <dbReference type="RuleBase" id="RU365034"/>
    </source>
</evidence>
<keyword evidence="9" id="KW-1185">Reference proteome</keyword>
<dbReference type="RefSeq" id="WP_121275521.1">
    <property type="nucleotide sequence ID" value="NZ_RBZV01000001.1"/>
</dbReference>
<comment type="cofactor">
    <cofactor evidence="1 7">
        <name>pyridoxal 5'-phosphate</name>
        <dbReference type="ChEBI" id="CHEBI:597326"/>
    </cofactor>
</comment>
<comment type="caution">
    <text evidence="8">The sequence shown here is derived from an EMBL/GenBank/DDBJ whole genome shotgun (WGS) entry which is preliminary data.</text>
</comment>
<dbReference type="InterPro" id="IPR049704">
    <property type="entry name" value="Aminotrans_3_PPA_site"/>
</dbReference>
<evidence type="ECO:0000313" key="8">
    <source>
        <dbReference type="EMBL" id="RKP52536.1"/>
    </source>
</evidence>
<evidence type="ECO:0000256" key="5">
    <source>
        <dbReference type="ARBA" id="ARBA00022898"/>
    </source>
</evidence>
<evidence type="ECO:0000256" key="4">
    <source>
        <dbReference type="ARBA" id="ARBA00022679"/>
    </source>
</evidence>
<dbReference type="CDD" id="cd00610">
    <property type="entry name" value="OAT_like"/>
    <property type="match status" value="1"/>
</dbReference>
<comment type="catalytic activity">
    <reaction evidence="7">
        <text>L-2,4-diaminobutanoate + 2-oxoglutarate = L-aspartate 4-semialdehyde + L-glutamate</text>
        <dbReference type="Rhea" id="RHEA:11160"/>
        <dbReference type="ChEBI" id="CHEBI:16810"/>
        <dbReference type="ChEBI" id="CHEBI:29985"/>
        <dbReference type="ChEBI" id="CHEBI:58761"/>
        <dbReference type="ChEBI" id="CHEBI:537519"/>
        <dbReference type="EC" id="2.6.1.76"/>
    </reaction>
</comment>
<protein>
    <recommendedName>
        <fullName evidence="7">Diaminobutyrate--2-oxoglutarate transaminase</fullName>
        <ecNumber evidence="7">2.6.1.76</ecNumber>
    </recommendedName>
    <alternativeName>
        <fullName evidence="7">DABA aminotransferase</fullName>
    </alternativeName>
</protein>
<dbReference type="InterPro" id="IPR004637">
    <property type="entry name" value="Dat"/>
</dbReference>
<dbReference type="InterPro" id="IPR012773">
    <property type="entry name" value="Ectoine_EctB"/>
</dbReference>
<dbReference type="NCBIfam" id="TIGR02407">
    <property type="entry name" value="ectoine_ectB"/>
    <property type="match status" value="1"/>
</dbReference>
<dbReference type="Pfam" id="PF00202">
    <property type="entry name" value="Aminotran_3"/>
    <property type="match status" value="1"/>
</dbReference>
<dbReference type="PANTHER" id="PTHR43552">
    <property type="entry name" value="DIAMINOBUTYRATE--2-OXOGLUTARATE AMINOTRANSFERASE"/>
    <property type="match status" value="1"/>
</dbReference>
<dbReference type="UniPathway" id="UPA00067">
    <property type="reaction ID" value="UER00121"/>
</dbReference>
<dbReference type="SUPFAM" id="SSF53383">
    <property type="entry name" value="PLP-dependent transferases"/>
    <property type="match status" value="1"/>
</dbReference>
<dbReference type="Proteomes" id="UP000280434">
    <property type="component" value="Unassembled WGS sequence"/>
</dbReference>
<dbReference type="AlphaFoldDB" id="A0A494XU98"/>
<evidence type="ECO:0000256" key="6">
    <source>
        <dbReference type="RuleBase" id="RU003560"/>
    </source>
</evidence>
<dbReference type="EC" id="2.6.1.76" evidence="7"/>
<name>A0A494XU98_9BURK</name>
<dbReference type="InterPro" id="IPR015421">
    <property type="entry name" value="PyrdxlP-dep_Trfase_major"/>
</dbReference>
<gene>
    <name evidence="8" type="primary">ectB</name>
    <name evidence="8" type="ORF">D7S89_03245</name>
</gene>
<evidence type="ECO:0000256" key="2">
    <source>
        <dbReference type="ARBA" id="ARBA00008954"/>
    </source>
</evidence>
<keyword evidence="4 7" id="KW-0808">Transferase</keyword>
<reference evidence="8 9" key="1">
    <citation type="submission" date="2018-10" db="EMBL/GenBank/DDBJ databases">
        <title>Paraburkholderia sp. 7MK8-2, isolated from soil.</title>
        <authorList>
            <person name="Gao Z.-H."/>
            <person name="Qiu L.-H."/>
        </authorList>
    </citation>
    <scope>NUCLEOTIDE SEQUENCE [LARGE SCALE GENOMIC DNA]</scope>
    <source>
        <strain evidence="8 9">7MK8-2</strain>
    </source>
</reference>
<comment type="pathway">
    <text evidence="7">Amine and polyamine biosynthesis; ectoine biosynthesis; L-ectoine from L-aspartate 4-semialdehyde: step 1/3.</text>
</comment>
<dbReference type="GO" id="GO:0030170">
    <property type="term" value="F:pyridoxal phosphate binding"/>
    <property type="evidence" value="ECO:0007669"/>
    <property type="project" value="InterPro"/>
</dbReference>
<dbReference type="InterPro" id="IPR015422">
    <property type="entry name" value="PyrdxlP-dep_Trfase_small"/>
</dbReference>
<dbReference type="GO" id="GO:0045303">
    <property type="term" value="F:diaminobutyrate-2-oxoglutarate transaminase activity"/>
    <property type="evidence" value="ECO:0007669"/>
    <property type="project" value="UniProtKB-EC"/>
</dbReference>
<evidence type="ECO:0000256" key="3">
    <source>
        <dbReference type="ARBA" id="ARBA00022576"/>
    </source>
</evidence>
<comment type="function">
    <text evidence="7">Catalyzes reversively the conversion of L-aspartate beta-semialdehyde (ASA) to L-2,4-diaminobutyrate (DABA) by transamination with L-glutamate.</text>
</comment>
<dbReference type="PANTHER" id="PTHR43552:SF2">
    <property type="entry name" value="DIAMINOBUTYRATE--2-OXOGLUTARATE TRANSAMINASE"/>
    <property type="match status" value="1"/>
</dbReference>
<comment type="similarity">
    <text evidence="2 6">Belongs to the class-III pyridoxal-phosphate-dependent aminotransferase family.</text>
</comment>
<dbReference type="Gene3D" id="3.90.1150.10">
    <property type="entry name" value="Aspartate Aminotransferase, domain 1"/>
    <property type="match status" value="1"/>
</dbReference>
<proteinExistence type="inferred from homology"/>
<dbReference type="InterPro" id="IPR015424">
    <property type="entry name" value="PyrdxlP-dep_Trfase"/>
</dbReference>
<dbReference type="PIRSF" id="PIRSF000521">
    <property type="entry name" value="Transaminase_4ab_Lys_Orn"/>
    <property type="match status" value="1"/>
</dbReference>
<keyword evidence="3 7" id="KW-0032">Aminotransferase</keyword>
<evidence type="ECO:0000256" key="1">
    <source>
        <dbReference type="ARBA" id="ARBA00001933"/>
    </source>
</evidence>
<dbReference type="PROSITE" id="PS00600">
    <property type="entry name" value="AA_TRANSFER_CLASS_3"/>
    <property type="match status" value="1"/>
</dbReference>
<keyword evidence="5 6" id="KW-0663">Pyridoxal phosphate</keyword>
<dbReference type="EMBL" id="RBZV01000001">
    <property type="protein sequence ID" value="RKP52536.1"/>
    <property type="molecule type" value="Genomic_DNA"/>
</dbReference>
<organism evidence="8 9">
    <name type="scientific">Trinickia fusca</name>
    <dbReference type="NCBI Taxonomy" id="2419777"/>
    <lineage>
        <taxon>Bacteria</taxon>
        <taxon>Pseudomonadati</taxon>
        <taxon>Pseudomonadota</taxon>
        <taxon>Betaproteobacteria</taxon>
        <taxon>Burkholderiales</taxon>
        <taxon>Burkholderiaceae</taxon>
        <taxon>Trinickia</taxon>
    </lineage>
</organism>
<dbReference type="GO" id="GO:0019491">
    <property type="term" value="P:ectoine biosynthetic process"/>
    <property type="evidence" value="ECO:0007669"/>
    <property type="project" value="UniProtKB-UniPathway"/>
</dbReference>
<evidence type="ECO:0000313" key="9">
    <source>
        <dbReference type="Proteomes" id="UP000280434"/>
    </source>
</evidence>
<dbReference type="InterPro" id="IPR005814">
    <property type="entry name" value="Aminotrans_3"/>
</dbReference>